<dbReference type="PATRIC" id="fig|1603606.3.peg.3818"/>
<dbReference type="EMBL" id="CP010802">
    <property type="protein sequence ID" value="ALC18257.1"/>
    <property type="molecule type" value="Genomic_DNA"/>
</dbReference>
<feature type="signal peptide" evidence="1">
    <location>
        <begin position="1"/>
        <end position="20"/>
    </location>
</feature>
<accession>A0A0M4DLG7</accession>
<proteinExistence type="predicted"/>
<keyword evidence="3" id="KW-1185">Reference proteome</keyword>
<dbReference type="RefSeq" id="WP_053552186.1">
    <property type="nucleotide sequence ID" value="NZ_CP010802.1"/>
</dbReference>
<dbReference type="PROSITE" id="PS51257">
    <property type="entry name" value="PROKAR_LIPOPROTEIN"/>
    <property type="match status" value="1"/>
</dbReference>
<dbReference type="STRING" id="1603606.DSOUD_3543"/>
<dbReference type="KEGG" id="des:DSOUD_3543"/>
<dbReference type="SUPFAM" id="SSF103088">
    <property type="entry name" value="OmpA-like"/>
    <property type="match status" value="1"/>
</dbReference>
<keyword evidence="1" id="KW-0732">Signal</keyword>
<sequence length="163" mass="16809">MILRTAPLLLFFSLFACVPAGPPAPVPLDVAAISAAAAALPGVRIDSVDPLSLSYPGEILFARGAVLPLPGGPALLDPLAALIAAEPRSRWRGTVRSAGGESPPYDLALAEKRRELLERYLQGRGVQTGLVTLVAVAEEGPPLELTLLGDQGMNAAISSGVKP</sequence>
<dbReference type="AlphaFoldDB" id="A0A0M4DLG7"/>
<feature type="chain" id="PRO_5005792539" evidence="1">
    <location>
        <begin position="21"/>
        <end position="163"/>
    </location>
</feature>
<name>A0A0M4DLG7_9BACT</name>
<reference evidence="2 3" key="1">
    <citation type="submission" date="2015-07" db="EMBL/GenBank/DDBJ databases">
        <title>Isolation and Genomic Characterization of a Novel Halophilic Metal-Reducing Deltaproteobacterium from the Deep Subsurface.</title>
        <authorList>
            <person name="Badalamenti J.P."/>
            <person name="Summers Z.M."/>
            <person name="Gralnick J.A."/>
            <person name="Bond D.R."/>
        </authorList>
    </citation>
    <scope>NUCLEOTIDE SEQUENCE [LARGE SCALE GENOMIC DNA]</scope>
    <source>
        <strain evidence="2 3">WTL</strain>
    </source>
</reference>
<evidence type="ECO:0000256" key="1">
    <source>
        <dbReference type="SAM" id="SignalP"/>
    </source>
</evidence>
<evidence type="ECO:0000313" key="3">
    <source>
        <dbReference type="Proteomes" id="UP000057158"/>
    </source>
</evidence>
<protein>
    <submittedName>
        <fullName evidence="2">Uncharacterized protein</fullName>
    </submittedName>
</protein>
<organism evidence="2 3">
    <name type="scientific">Desulfuromonas soudanensis</name>
    <dbReference type="NCBI Taxonomy" id="1603606"/>
    <lineage>
        <taxon>Bacteria</taxon>
        <taxon>Pseudomonadati</taxon>
        <taxon>Thermodesulfobacteriota</taxon>
        <taxon>Desulfuromonadia</taxon>
        <taxon>Desulfuromonadales</taxon>
        <taxon>Desulfuromonadaceae</taxon>
        <taxon>Desulfuromonas</taxon>
    </lineage>
</organism>
<dbReference type="Proteomes" id="UP000057158">
    <property type="component" value="Chromosome"/>
</dbReference>
<evidence type="ECO:0000313" key="2">
    <source>
        <dbReference type="EMBL" id="ALC18257.1"/>
    </source>
</evidence>
<gene>
    <name evidence="2" type="ORF">DSOUD_3543</name>
</gene>
<dbReference type="InterPro" id="IPR036737">
    <property type="entry name" value="OmpA-like_sf"/>
</dbReference>